<reference evidence="1" key="1">
    <citation type="submission" date="2023-06" db="EMBL/GenBank/DDBJ databases">
        <title>Genomic of Agaribacillus aureum.</title>
        <authorList>
            <person name="Wang G."/>
        </authorList>
    </citation>
    <scope>NUCLEOTIDE SEQUENCE</scope>
    <source>
        <strain evidence="1">BMA12</strain>
    </source>
</reference>
<name>A0ABT8L0G9_9BACT</name>
<evidence type="ECO:0000313" key="1">
    <source>
        <dbReference type="EMBL" id="MDN5211249.1"/>
    </source>
</evidence>
<sequence>MILEFGCKETEKVWKGEKTRRWNEKVAKIALRKLFMLHAAVNLHDLRIPPSNRLHPLKDDLKGYYSISINMQWQIIFLWDDGNATAVRIVDYH</sequence>
<dbReference type="Pfam" id="PF05015">
    <property type="entry name" value="HigB-like_toxin"/>
    <property type="match status" value="1"/>
</dbReference>
<dbReference type="Gene3D" id="3.30.2310.20">
    <property type="entry name" value="RelE-like"/>
    <property type="match status" value="1"/>
</dbReference>
<dbReference type="PANTHER" id="PTHR40266">
    <property type="entry name" value="TOXIN HIGB-1"/>
    <property type="match status" value="1"/>
</dbReference>
<dbReference type="PANTHER" id="PTHR40266:SF2">
    <property type="entry name" value="TOXIN HIGB-1"/>
    <property type="match status" value="1"/>
</dbReference>
<evidence type="ECO:0000313" key="2">
    <source>
        <dbReference type="Proteomes" id="UP001172083"/>
    </source>
</evidence>
<dbReference type="InterPro" id="IPR035093">
    <property type="entry name" value="RelE/ParE_toxin_dom_sf"/>
</dbReference>
<proteinExistence type="predicted"/>
<dbReference type="SUPFAM" id="SSF143011">
    <property type="entry name" value="RelE-like"/>
    <property type="match status" value="1"/>
</dbReference>
<gene>
    <name evidence="1" type="ORF">QQ020_04280</name>
</gene>
<protein>
    <submittedName>
        <fullName evidence="1">Type II toxin-antitoxin system RelE/ParE family toxin</fullName>
    </submittedName>
</protein>
<dbReference type="Proteomes" id="UP001172083">
    <property type="component" value="Unassembled WGS sequence"/>
</dbReference>
<comment type="caution">
    <text evidence="1">The sequence shown here is derived from an EMBL/GenBank/DDBJ whole genome shotgun (WGS) entry which is preliminary data.</text>
</comment>
<keyword evidence="2" id="KW-1185">Reference proteome</keyword>
<dbReference type="RefSeq" id="WP_346756584.1">
    <property type="nucleotide sequence ID" value="NZ_JAUJEB010000001.1"/>
</dbReference>
<dbReference type="EMBL" id="JAUJEB010000001">
    <property type="protein sequence ID" value="MDN5211249.1"/>
    <property type="molecule type" value="Genomic_DNA"/>
</dbReference>
<dbReference type="InterPro" id="IPR007711">
    <property type="entry name" value="HigB-1"/>
</dbReference>
<organism evidence="1 2">
    <name type="scientific">Agaribacillus aureus</name>
    <dbReference type="NCBI Taxonomy" id="3051825"/>
    <lineage>
        <taxon>Bacteria</taxon>
        <taxon>Pseudomonadati</taxon>
        <taxon>Bacteroidota</taxon>
        <taxon>Cytophagia</taxon>
        <taxon>Cytophagales</taxon>
        <taxon>Splendidivirgaceae</taxon>
        <taxon>Agaribacillus</taxon>
    </lineage>
</organism>
<accession>A0ABT8L0G9</accession>